<name>A1ZPP0_MICM2</name>
<dbReference type="Proteomes" id="UP000004095">
    <property type="component" value="Unassembled WGS sequence"/>
</dbReference>
<dbReference type="eggNOG" id="ENOG5032RR1">
    <property type="taxonomic scope" value="Bacteria"/>
</dbReference>
<dbReference type="OrthoDB" id="2086922at2"/>
<comment type="caution">
    <text evidence="1">The sequence shown here is derived from an EMBL/GenBank/DDBJ whole genome shotgun (WGS) entry which is preliminary data.</text>
</comment>
<keyword evidence="2" id="KW-1185">Reference proteome</keyword>
<gene>
    <name evidence="1" type="ORF">M23134_02792</name>
</gene>
<evidence type="ECO:0000313" key="2">
    <source>
        <dbReference type="Proteomes" id="UP000004095"/>
    </source>
</evidence>
<organism evidence="1 2">
    <name type="scientific">Microscilla marina ATCC 23134</name>
    <dbReference type="NCBI Taxonomy" id="313606"/>
    <lineage>
        <taxon>Bacteria</taxon>
        <taxon>Pseudomonadati</taxon>
        <taxon>Bacteroidota</taxon>
        <taxon>Cytophagia</taxon>
        <taxon>Cytophagales</taxon>
        <taxon>Microscillaceae</taxon>
        <taxon>Microscilla</taxon>
    </lineage>
</organism>
<dbReference type="RefSeq" id="WP_002699165.1">
    <property type="nucleotide sequence ID" value="NZ_AAWS01000022.1"/>
</dbReference>
<evidence type="ECO:0000313" key="1">
    <source>
        <dbReference type="EMBL" id="EAY27545.1"/>
    </source>
</evidence>
<sequence>MKNHLDLYNKYYVDRQFEKADLFELLADKYQIKVVLYPGSFVHITPSFIIPKAYYVDADKAAKKFFANKEDVMGLIGKNKIYSEDTVLDFFGQDYFKPIDIQEETVDLLVSQYAGPISQACKKYLKKGGHLLVNNSHADAGIAALDPDFQLVGVVKSSKGKHRIDERTLGEYFCPKKDLDLSIEYLLKLGKGVGYTKTADSYIFEKCCS</sequence>
<accession>A1ZPP0</accession>
<dbReference type="EMBL" id="AAWS01000022">
    <property type="protein sequence ID" value="EAY27545.1"/>
    <property type="molecule type" value="Genomic_DNA"/>
</dbReference>
<reference evidence="1 2" key="1">
    <citation type="submission" date="2007-01" db="EMBL/GenBank/DDBJ databases">
        <authorList>
            <person name="Haygood M."/>
            <person name="Podell S."/>
            <person name="Anderson C."/>
            <person name="Hopkinson B."/>
            <person name="Roe K."/>
            <person name="Barbeau K."/>
            <person name="Gaasterland T."/>
            <person name="Ferriera S."/>
            <person name="Johnson J."/>
            <person name="Kravitz S."/>
            <person name="Beeson K."/>
            <person name="Sutton G."/>
            <person name="Rogers Y.-H."/>
            <person name="Friedman R."/>
            <person name="Frazier M."/>
            <person name="Venter J.C."/>
        </authorList>
    </citation>
    <scope>NUCLEOTIDE SEQUENCE [LARGE SCALE GENOMIC DNA]</scope>
    <source>
        <strain evidence="1 2">ATCC 23134</strain>
    </source>
</reference>
<dbReference type="AlphaFoldDB" id="A1ZPP0"/>
<protein>
    <submittedName>
        <fullName evidence="1">Uncharacterized protein</fullName>
    </submittedName>
</protein>
<proteinExistence type="predicted"/>